<keyword evidence="3" id="KW-0574">Periplasm</keyword>
<dbReference type="PANTHER" id="PTHR39210:SF1">
    <property type="entry name" value="HEPARIN-SULFATE LYASE"/>
    <property type="match status" value="1"/>
</dbReference>
<comment type="subcellular location">
    <subcellularLocation>
        <location evidence="1">Periplasm</location>
    </subcellularLocation>
</comment>
<evidence type="ECO:0000313" key="8">
    <source>
        <dbReference type="Proteomes" id="UP000292373"/>
    </source>
</evidence>
<dbReference type="InterPro" id="IPR012480">
    <property type="entry name" value="Hepar_II_III_C"/>
</dbReference>
<protein>
    <recommendedName>
        <fullName evidence="6">Heparinase II/III-like C-terminal domain-containing protein</fullName>
    </recommendedName>
</protein>
<organism evidence="7 8">
    <name type="scientific">Propioniciclava sinopodophylli</name>
    <dbReference type="NCBI Taxonomy" id="1837344"/>
    <lineage>
        <taxon>Bacteria</taxon>
        <taxon>Bacillati</taxon>
        <taxon>Actinomycetota</taxon>
        <taxon>Actinomycetes</taxon>
        <taxon>Propionibacteriales</taxon>
        <taxon>Propionibacteriaceae</taxon>
        <taxon>Propioniciclava</taxon>
    </lineage>
</organism>
<dbReference type="GO" id="GO:0042597">
    <property type="term" value="C:periplasmic space"/>
    <property type="evidence" value="ECO:0007669"/>
    <property type="project" value="UniProtKB-SubCell"/>
</dbReference>
<gene>
    <name evidence="7" type="ORF">ET989_11870</name>
</gene>
<feature type="domain" description="Heparinase II/III-like C-terminal" evidence="6">
    <location>
        <begin position="331"/>
        <end position="558"/>
    </location>
</feature>
<evidence type="ECO:0000256" key="3">
    <source>
        <dbReference type="ARBA" id="ARBA00022764"/>
    </source>
</evidence>
<feature type="region of interest" description="Disordered" evidence="5">
    <location>
        <begin position="1"/>
        <end position="21"/>
    </location>
</feature>
<evidence type="ECO:0000256" key="1">
    <source>
        <dbReference type="ARBA" id="ARBA00004418"/>
    </source>
</evidence>
<reference evidence="7 8" key="1">
    <citation type="submission" date="2019-01" db="EMBL/GenBank/DDBJ databases">
        <title>Lactibacter flavus gen. nov., sp. nov., a novel bacterium of the family Propionibacteriaceae isolated from raw milk and dairy products.</title>
        <authorList>
            <person name="Huptas C."/>
            <person name="Wenning M."/>
            <person name="Breitenwieser F."/>
            <person name="Doll E."/>
            <person name="Von Neubeck M."/>
            <person name="Busse H.-J."/>
            <person name="Scherer S."/>
        </authorList>
    </citation>
    <scope>NUCLEOTIDE SEQUENCE [LARGE SCALE GENOMIC DNA]</scope>
    <source>
        <strain evidence="7 8">KCTC 33808</strain>
    </source>
</reference>
<dbReference type="Gene3D" id="1.50.10.100">
    <property type="entry name" value="Chondroitin AC/alginate lyase"/>
    <property type="match status" value="1"/>
</dbReference>
<dbReference type="SUPFAM" id="SSF48230">
    <property type="entry name" value="Chondroitin AC/alginate lyase"/>
    <property type="match status" value="1"/>
</dbReference>
<comment type="caution">
    <text evidence="7">The sequence shown here is derived from an EMBL/GenBank/DDBJ whole genome shotgun (WGS) entry which is preliminary data.</text>
</comment>
<evidence type="ECO:0000256" key="4">
    <source>
        <dbReference type="ARBA" id="ARBA00023239"/>
    </source>
</evidence>
<proteinExistence type="predicted"/>
<name>A0A4Q9KBT4_9ACTN</name>
<evidence type="ECO:0000313" key="7">
    <source>
        <dbReference type="EMBL" id="TBT83378.1"/>
    </source>
</evidence>
<keyword evidence="4" id="KW-0456">Lyase</keyword>
<dbReference type="Gene3D" id="2.70.98.70">
    <property type="match status" value="1"/>
</dbReference>
<evidence type="ECO:0000259" key="6">
    <source>
        <dbReference type="Pfam" id="PF07940"/>
    </source>
</evidence>
<dbReference type="Proteomes" id="UP000292373">
    <property type="component" value="Unassembled WGS sequence"/>
</dbReference>
<evidence type="ECO:0000256" key="2">
    <source>
        <dbReference type="ARBA" id="ARBA00022729"/>
    </source>
</evidence>
<dbReference type="EMBL" id="SDMQ01000012">
    <property type="protein sequence ID" value="TBT83378.1"/>
    <property type="molecule type" value="Genomic_DNA"/>
</dbReference>
<sequence>MRPRAGRMACMQQSGSDDGDHHLMTRITEELRQVVTRRLPRGDSASSAAKVKRFLQEGVIESPRNGDLDYSGGALWEATSDRSRDRFVHAFLWLTDWPATVQKDARAARAAFEQTMSWRRMAREWRDDAGSLAFHDETTAQRLIMHLAVMGGQREWLEHSQIVELQAFLDETAALLLDDTFHAGLNNHGMFQDIAVVDWAAMASWVDEDTRGRALEVAVGRLNAYFRHAFTAEGVHVEHAPSYHLMVVKQLSAHLEVLRAVDHPSLPEFERLLASTVAYATHAVTPQGSYPPISDTTVMPLAGQAGSLGDAEFDFAATAGRAGREPSARTMVLPESGYAIHRSAWADPDATFVYFSCAYNDAYHKHADENGLFLRHKGLDLISEAGPFGYNYEDPLTRYGYSQYAHSTLVVDRASIPRHGGPKTAVSMHAHAHSGPGFRVTGRNERMAGVVHDRTVQVTETDGLPRISVRDEIASGIRHHYELLWHVGPGLEVVLHGHGYELHREGVKVMDAFFSADVALRVSRRKGVGGRTPEAWRFPSMGQAEPSDVVVVEFEGESCSVATEIRLADFTYRDRKVGGRDGWLRSEGEVGLNYLRVAGRTRDKLVVAFTSLHQVGDFTYNYKPTLDAAQVEALYILDDFGDQGSYYLQDHGDRRIFRSVQALIRAVLKELALTPDDLVFVGSSKGATAALIHGMSIGAGSIFVGGPQTRIGSFLAKPHPNVLQFMTGGTSEEHVRALDAVTFDIARDTIDQWRDSTITVLVGDRDHHYKGHVLPFTEHVRGLGATIDLVTLPGHTHGTFGPAYRDALATYLSSTVAGTGSSSGRLVVSASAGPGEVVGLVLDGGWPQYAARLFRGPEQVAALSYGPRRPLTFTGLPAGRYRVRVFARSEAGQPAAAQTTGWVEVR</sequence>
<dbReference type="InterPro" id="IPR008929">
    <property type="entry name" value="Chondroitin_lyas"/>
</dbReference>
<dbReference type="OrthoDB" id="4592556at2"/>
<dbReference type="GO" id="GO:0016829">
    <property type="term" value="F:lyase activity"/>
    <property type="evidence" value="ECO:0007669"/>
    <property type="project" value="UniProtKB-KW"/>
</dbReference>
<dbReference type="SUPFAM" id="SSF53474">
    <property type="entry name" value="alpha/beta-Hydrolases"/>
    <property type="match status" value="1"/>
</dbReference>
<dbReference type="InterPro" id="IPR029058">
    <property type="entry name" value="AB_hydrolase_fold"/>
</dbReference>
<dbReference type="Pfam" id="PF07940">
    <property type="entry name" value="Hepar_II_III_C"/>
    <property type="match status" value="1"/>
</dbReference>
<keyword evidence="2" id="KW-0732">Signal</keyword>
<dbReference type="AlphaFoldDB" id="A0A4Q9KBT4"/>
<evidence type="ECO:0000256" key="5">
    <source>
        <dbReference type="SAM" id="MobiDB-lite"/>
    </source>
</evidence>
<accession>A0A4Q9KBT4</accession>
<dbReference type="PANTHER" id="PTHR39210">
    <property type="entry name" value="HEPARIN-SULFATE LYASE"/>
    <property type="match status" value="1"/>
</dbReference>
<dbReference type="Gene3D" id="3.40.50.1820">
    <property type="entry name" value="alpha/beta hydrolase"/>
    <property type="match status" value="1"/>
</dbReference>
<keyword evidence="8" id="KW-1185">Reference proteome</keyword>